<sequence length="662" mass="72877">MNDRQHQKFWELAATVDRLTQQLALQYLQLALLPGHTMSYGEAQRSTNVFGQPRNADLAKSNNVRALRIRELESECALMLSENLELRSRILELEKQVEDNEARRIADHALAIKAKLESQLTEWGTLLSGLGLEPPMKRHSPRIRKSIKQRMSYIAGRPSPSQRRLRDVARDIEELGHISENRSSSRQSLNPEQIRALRSEADSAELEAPAKQPLIEQEPTKVDSPPRATLATKDVSSPRRLIEPPISLPSPRSSKIADAPLPSPEKKRTEPGHRRQNPILQPSTPAPEHIAAPVKTGSKRKFAQDETENTAPRQLTNENIAPRGMADKVSIREKAGGKTLKELAHMRKEAREKHVTTGNSRKPLASKSTNDDVSSPRKNPKPIAIDEIGTAKAELAKSKPTKERTKSKAKMNAAAKLEIPPPVTKTVIADLATTVSEPAVTSPNSPEPAPGGDDPRGDTPPPADIFLNGETSRASRRNRTTISYAEPNLRDKMRRPTKELFDAVAGEGKYARRASQCDLSTSEGPKIKRESDVGDSLRRIPPASDEFEAPEPGSIPASPLAKKSSAQDASAAVITERRRPVSRAGEFAADLNLEADENESGDVDVYEFTSSSPQIDNNAPAEATRATRRRGANTRRRSAAVDSEEDSSVNERSVSRRRSMMV</sequence>
<evidence type="ECO:0000256" key="1">
    <source>
        <dbReference type="ARBA" id="ARBA00004584"/>
    </source>
</evidence>
<feature type="compositionally biased region" description="Basic and acidic residues" evidence="10">
    <location>
        <begin position="264"/>
        <end position="273"/>
    </location>
</feature>
<keyword evidence="3" id="KW-0158">Chromosome</keyword>
<evidence type="ECO:0000256" key="9">
    <source>
        <dbReference type="SAM" id="Coils"/>
    </source>
</evidence>
<feature type="compositionally biased region" description="Acidic residues" evidence="10">
    <location>
        <begin position="593"/>
        <end position="605"/>
    </location>
</feature>
<comment type="caution">
    <text evidence="13">The sequence shown here is derived from an EMBL/GenBank/DDBJ whole genome shotgun (WGS) entry which is preliminary data.</text>
</comment>
<gene>
    <name evidence="13" type="ORF">MHUMG1_00938</name>
</gene>
<protein>
    <recommendedName>
        <fullName evidence="15">Shugoshin</fullName>
    </recommendedName>
</protein>
<proteinExistence type="inferred from homology"/>
<accession>A0A9P8SD71</accession>
<evidence type="ECO:0000256" key="4">
    <source>
        <dbReference type="ARBA" id="ARBA00022618"/>
    </source>
</evidence>
<evidence type="ECO:0000256" key="7">
    <source>
        <dbReference type="ARBA" id="ARBA00023306"/>
    </source>
</evidence>
<feature type="compositionally biased region" description="Basic residues" evidence="10">
    <location>
        <begin position="626"/>
        <end position="638"/>
    </location>
</feature>
<dbReference type="GO" id="GO:0045132">
    <property type="term" value="P:meiotic chromosome segregation"/>
    <property type="evidence" value="ECO:0007669"/>
    <property type="project" value="InterPro"/>
</dbReference>
<dbReference type="InterPro" id="IPR011516">
    <property type="entry name" value="Shugoshin_N"/>
</dbReference>
<feature type="compositionally biased region" description="Basic and acidic residues" evidence="10">
    <location>
        <begin position="525"/>
        <end position="538"/>
    </location>
</feature>
<feature type="coiled-coil region" evidence="9">
    <location>
        <begin position="69"/>
        <end position="103"/>
    </location>
</feature>
<dbReference type="Pfam" id="PF07558">
    <property type="entry name" value="Shugoshin_N"/>
    <property type="match status" value="1"/>
</dbReference>
<evidence type="ECO:0000256" key="2">
    <source>
        <dbReference type="ARBA" id="ARBA00010845"/>
    </source>
</evidence>
<keyword evidence="5" id="KW-0159">Chromosome partition</keyword>
<evidence type="ECO:0000256" key="8">
    <source>
        <dbReference type="ARBA" id="ARBA00023328"/>
    </source>
</evidence>
<reference evidence="13 14" key="1">
    <citation type="submission" date="2020-07" db="EMBL/GenBank/DDBJ databases">
        <title>Metarhizium humberi genome.</title>
        <authorList>
            <person name="Lysoe E."/>
        </authorList>
    </citation>
    <scope>NUCLEOTIDE SEQUENCE [LARGE SCALE GENOMIC DNA]</scope>
    <source>
        <strain evidence="13 14">ESALQ1638</strain>
    </source>
</reference>
<feature type="compositionally biased region" description="Basic and acidic residues" evidence="10">
    <location>
        <begin position="488"/>
        <end position="501"/>
    </location>
</feature>
<feature type="domain" description="Shugoshin N-terminal coiled-coil" evidence="12">
    <location>
        <begin position="55"/>
        <end position="91"/>
    </location>
</feature>
<evidence type="ECO:0000313" key="14">
    <source>
        <dbReference type="Proteomes" id="UP000764110"/>
    </source>
</evidence>
<feature type="compositionally biased region" description="Polar residues" evidence="10">
    <location>
        <begin position="433"/>
        <end position="444"/>
    </location>
</feature>
<evidence type="ECO:0000256" key="3">
    <source>
        <dbReference type="ARBA" id="ARBA00022454"/>
    </source>
</evidence>
<dbReference type="GO" id="GO:0000779">
    <property type="term" value="C:condensed chromosome, centromeric region"/>
    <property type="evidence" value="ECO:0007669"/>
    <property type="project" value="UniProtKB-ARBA"/>
</dbReference>
<dbReference type="Pfam" id="PF07557">
    <property type="entry name" value="Shugoshin_C"/>
    <property type="match status" value="1"/>
</dbReference>
<feature type="compositionally biased region" description="Polar residues" evidence="10">
    <location>
        <begin position="356"/>
        <end position="377"/>
    </location>
</feature>
<keyword evidence="7" id="KW-0131">Cell cycle</keyword>
<evidence type="ECO:0000313" key="13">
    <source>
        <dbReference type="EMBL" id="KAH0602059.1"/>
    </source>
</evidence>
<dbReference type="EMBL" id="JACEFI010000001">
    <property type="protein sequence ID" value="KAH0602059.1"/>
    <property type="molecule type" value="Genomic_DNA"/>
</dbReference>
<feature type="domain" description="Shugoshin C-terminal" evidence="11">
    <location>
        <begin position="472"/>
        <end position="495"/>
    </location>
</feature>
<evidence type="ECO:0000256" key="6">
    <source>
        <dbReference type="ARBA" id="ARBA00023054"/>
    </source>
</evidence>
<keyword evidence="4" id="KW-0132">Cell division</keyword>
<feature type="region of interest" description="Disordered" evidence="10">
    <location>
        <begin position="201"/>
        <end position="662"/>
    </location>
</feature>
<evidence type="ECO:0000256" key="10">
    <source>
        <dbReference type="SAM" id="MobiDB-lite"/>
    </source>
</evidence>
<evidence type="ECO:0000259" key="11">
    <source>
        <dbReference type="Pfam" id="PF07557"/>
    </source>
</evidence>
<dbReference type="AlphaFoldDB" id="A0A9P8SD71"/>
<comment type="subcellular location">
    <subcellularLocation>
        <location evidence="1">Chromosome</location>
        <location evidence="1">Centromere</location>
    </subcellularLocation>
</comment>
<keyword evidence="8" id="KW-0137">Centromere</keyword>
<feature type="compositionally biased region" description="Basic and acidic residues" evidence="10">
    <location>
        <begin position="394"/>
        <end position="406"/>
    </location>
</feature>
<dbReference type="GO" id="GO:0051301">
    <property type="term" value="P:cell division"/>
    <property type="evidence" value="ECO:0007669"/>
    <property type="project" value="UniProtKB-KW"/>
</dbReference>
<evidence type="ECO:0000259" key="12">
    <source>
        <dbReference type="Pfam" id="PF07558"/>
    </source>
</evidence>
<dbReference type="InterPro" id="IPR011515">
    <property type="entry name" value="Shugoshin_C"/>
</dbReference>
<keyword evidence="14" id="KW-1185">Reference proteome</keyword>
<evidence type="ECO:0000256" key="5">
    <source>
        <dbReference type="ARBA" id="ARBA00022829"/>
    </source>
</evidence>
<dbReference type="Proteomes" id="UP000764110">
    <property type="component" value="Unassembled WGS sequence"/>
</dbReference>
<keyword evidence="6 9" id="KW-0175">Coiled coil</keyword>
<dbReference type="GO" id="GO:0005634">
    <property type="term" value="C:nucleus"/>
    <property type="evidence" value="ECO:0007669"/>
    <property type="project" value="InterPro"/>
</dbReference>
<feature type="compositionally biased region" description="Basic and acidic residues" evidence="10">
    <location>
        <begin position="325"/>
        <end position="355"/>
    </location>
</feature>
<feature type="compositionally biased region" description="Low complexity" evidence="10">
    <location>
        <begin position="561"/>
        <end position="572"/>
    </location>
</feature>
<organism evidence="13 14">
    <name type="scientific">Metarhizium humberi</name>
    <dbReference type="NCBI Taxonomy" id="2596975"/>
    <lineage>
        <taxon>Eukaryota</taxon>
        <taxon>Fungi</taxon>
        <taxon>Dikarya</taxon>
        <taxon>Ascomycota</taxon>
        <taxon>Pezizomycotina</taxon>
        <taxon>Sordariomycetes</taxon>
        <taxon>Hypocreomycetidae</taxon>
        <taxon>Hypocreales</taxon>
        <taxon>Clavicipitaceae</taxon>
        <taxon>Metarhizium</taxon>
    </lineage>
</organism>
<name>A0A9P8SD71_9HYPO</name>
<feature type="compositionally biased region" description="Polar residues" evidence="10">
    <location>
        <begin position="309"/>
        <end position="319"/>
    </location>
</feature>
<comment type="similarity">
    <text evidence="2">Belongs to the shugoshin family.</text>
</comment>
<evidence type="ECO:0008006" key="15">
    <source>
        <dbReference type="Google" id="ProtNLM"/>
    </source>
</evidence>